<dbReference type="InterPro" id="IPR017972">
    <property type="entry name" value="Cyt_P450_CS"/>
</dbReference>
<feature type="binding site" description="axial binding residue" evidence="9">
    <location>
        <position position="491"/>
    </location>
    <ligand>
        <name>heme</name>
        <dbReference type="ChEBI" id="CHEBI:30413"/>
    </ligand>
    <ligandPart>
        <name>Fe</name>
        <dbReference type="ChEBI" id="CHEBI:18248"/>
    </ligandPart>
</feature>
<protein>
    <submittedName>
        <fullName evidence="11">Cytochrome P450</fullName>
    </submittedName>
</protein>
<comment type="caution">
    <text evidence="11">The sequence shown here is derived from an EMBL/GenBank/DDBJ whole genome shotgun (WGS) entry which is preliminary data.</text>
</comment>
<dbReference type="PROSITE" id="PS00086">
    <property type="entry name" value="CYTOCHROME_P450"/>
    <property type="match status" value="1"/>
</dbReference>
<dbReference type="PANTHER" id="PTHR24305:SF166">
    <property type="entry name" value="CYTOCHROME P450 12A4, MITOCHONDRIAL-RELATED"/>
    <property type="match status" value="1"/>
</dbReference>
<accession>A0AA38HDB0</accession>
<dbReference type="AlphaFoldDB" id="A0AA38HDB0"/>
<dbReference type="PANTHER" id="PTHR24305">
    <property type="entry name" value="CYTOCHROME P450"/>
    <property type="match status" value="1"/>
</dbReference>
<evidence type="ECO:0000313" key="11">
    <source>
        <dbReference type="EMBL" id="KAI9636879.1"/>
    </source>
</evidence>
<keyword evidence="7 9" id="KW-0408">Iron</keyword>
<keyword evidence="4 9" id="KW-0349">Heme</keyword>
<dbReference type="PRINTS" id="PR00463">
    <property type="entry name" value="EP450I"/>
</dbReference>
<proteinExistence type="inferred from homology"/>
<dbReference type="InterPro" id="IPR001128">
    <property type="entry name" value="Cyt_P450"/>
</dbReference>
<dbReference type="InterPro" id="IPR036396">
    <property type="entry name" value="Cyt_P450_sf"/>
</dbReference>
<dbReference type="InterPro" id="IPR050121">
    <property type="entry name" value="Cytochrome_P450_monoxygenase"/>
</dbReference>
<dbReference type="Gene3D" id="1.10.630.10">
    <property type="entry name" value="Cytochrome P450"/>
    <property type="match status" value="1"/>
</dbReference>
<dbReference type="InterPro" id="IPR002401">
    <property type="entry name" value="Cyt_P450_E_grp-I"/>
</dbReference>
<evidence type="ECO:0000256" key="1">
    <source>
        <dbReference type="ARBA" id="ARBA00001971"/>
    </source>
</evidence>
<comment type="cofactor">
    <cofactor evidence="1 9">
        <name>heme</name>
        <dbReference type="ChEBI" id="CHEBI:30413"/>
    </cofactor>
</comment>
<comment type="similarity">
    <text evidence="3 10">Belongs to the cytochrome P450 family.</text>
</comment>
<gene>
    <name evidence="11" type="ORF">MKK02DRAFT_33971</name>
</gene>
<dbReference type="PRINTS" id="PR00385">
    <property type="entry name" value="P450"/>
</dbReference>
<dbReference type="SUPFAM" id="SSF48264">
    <property type="entry name" value="Cytochrome P450"/>
    <property type="match status" value="1"/>
</dbReference>
<evidence type="ECO:0000256" key="4">
    <source>
        <dbReference type="ARBA" id="ARBA00022617"/>
    </source>
</evidence>
<evidence type="ECO:0000256" key="6">
    <source>
        <dbReference type="ARBA" id="ARBA00023002"/>
    </source>
</evidence>
<dbReference type="GO" id="GO:0005506">
    <property type="term" value="F:iron ion binding"/>
    <property type="evidence" value="ECO:0007669"/>
    <property type="project" value="InterPro"/>
</dbReference>
<dbReference type="GO" id="GO:0004497">
    <property type="term" value="F:monooxygenase activity"/>
    <property type="evidence" value="ECO:0007669"/>
    <property type="project" value="UniProtKB-KW"/>
</dbReference>
<dbReference type="GeneID" id="77728029"/>
<keyword evidence="8 10" id="KW-0503">Monooxygenase</keyword>
<evidence type="ECO:0000256" key="3">
    <source>
        <dbReference type="ARBA" id="ARBA00010617"/>
    </source>
</evidence>
<evidence type="ECO:0000256" key="8">
    <source>
        <dbReference type="ARBA" id="ARBA00023033"/>
    </source>
</evidence>
<dbReference type="GO" id="GO:0016705">
    <property type="term" value="F:oxidoreductase activity, acting on paired donors, with incorporation or reduction of molecular oxygen"/>
    <property type="evidence" value="ECO:0007669"/>
    <property type="project" value="InterPro"/>
</dbReference>
<evidence type="ECO:0000256" key="10">
    <source>
        <dbReference type="RuleBase" id="RU000461"/>
    </source>
</evidence>
<dbReference type="GO" id="GO:0020037">
    <property type="term" value="F:heme binding"/>
    <property type="evidence" value="ECO:0007669"/>
    <property type="project" value="InterPro"/>
</dbReference>
<evidence type="ECO:0000256" key="9">
    <source>
        <dbReference type="PIRSR" id="PIRSR602401-1"/>
    </source>
</evidence>
<dbReference type="Pfam" id="PF00067">
    <property type="entry name" value="p450"/>
    <property type="match status" value="1"/>
</dbReference>
<comment type="pathway">
    <text evidence="2">Secondary metabolite biosynthesis.</text>
</comment>
<sequence>MAFLTALGALVALLAAAYTHLFIYKQWTLPCRNVKGPEPVSLLFGNLLHLVRHHDLAQQMADWAKIYGHTYRYRVLLGKPRICTIDPAAINYILSHTEIFVKPSAGRKYLASFLGNGLLVAEGADHKRQRRVLNQCFNQQAIKDLLPIFYDKAEELSEKLLGLVEEDPQNEAAPTPTKPEGIQIGGRKIDVMKYIAMCTIDIIGLAGFGYELDSLSGTKNEMAEAFKKMFSSFGPLAIVQALIPGASLIPTKNMKDRRASLATTERVGRRLLAERKAAVHADHVESVNKIDVVGKDLLSVCVRANMAADLKPENRLSDKEVLDQISTFMFAGNETTSTALTWTLSLLSRHPEIQDQLREECLAVSTPRPSFEEISAMPILAGVVHEGLRLYPPVPVLIQEAQQDTIIPLDTPIEGRNGQMMDHIKVSKGTAFTTAYSNVHCAERTWGTDAASFRPSRHFQAKAESEGKGSEASAGGVWGNILTFSGGVRGCIGYRMATG</sequence>
<dbReference type="Proteomes" id="UP001164286">
    <property type="component" value="Unassembled WGS sequence"/>
</dbReference>
<evidence type="ECO:0000256" key="7">
    <source>
        <dbReference type="ARBA" id="ARBA00023004"/>
    </source>
</evidence>
<organism evidence="11 12">
    <name type="scientific">Dioszegia hungarica</name>
    <dbReference type="NCBI Taxonomy" id="4972"/>
    <lineage>
        <taxon>Eukaryota</taxon>
        <taxon>Fungi</taxon>
        <taxon>Dikarya</taxon>
        <taxon>Basidiomycota</taxon>
        <taxon>Agaricomycotina</taxon>
        <taxon>Tremellomycetes</taxon>
        <taxon>Tremellales</taxon>
        <taxon>Bulleribasidiaceae</taxon>
        <taxon>Dioszegia</taxon>
    </lineage>
</organism>
<evidence type="ECO:0000256" key="2">
    <source>
        <dbReference type="ARBA" id="ARBA00005179"/>
    </source>
</evidence>
<keyword evidence="12" id="KW-1185">Reference proteome</keyword>
<dbReference type="EMBL" id="JAKWFO010000005">
    <property type="protein sequence ID" value="KAI9636879.1"/>
    <property type="molecule type" value="Genomic_DNA"/>
</dbReference>
<dbReference type="RefSeq" id="XP_052946656.1">
    <property type="nucleotide sequence ID" value="XM_053088824.1"/>
</dbReference>
<evidence type="ECO:0000256" key="5">
    <source>
        <dbReference type="ARBA" id="ARBA00022723"/>
    </source>
</evidence>
<name>A0AA38HDB0_9TREE</name>
<reference evidence="11" key="1">
    <citation type="journal article" date="2022" name="G3 (Bethesda)">
        <title>High quality genome of the basidiomycete yeast Dioszegia hungarica PDD-24b-2 isolated from cloud water.</title>
        <authorList>
            <person name="Jarrige D."/>
            <person name="Haridas S."/>
            <person name="Bleykasten-Grosshans C."/>
            <person name="Joly M."/>
            <person name="Nadalig T."/>
            <person name="Sancelme M."/>
            <person name="Vuilleumier S."/>
            <person name="Grigoriev I.V."/>
            <person name="Amato P."/>
            <person name="Bringel F."/>
        </authorList>
    </citation>
    <scope>NUCLEOTIDE SEQUENCE</scope>
    <source>
        <strain evidence="11">PDD-24b-2</strain>
    </source>
</reference>
<keyword evidence="6 10" id="KW-0560">Oxidoreductase</keyword>
<keyword evidence="5 9" id="KW-0479">Metal-binding</keyword>
<evidence type="ECO:0000313" key="12">
    <source>
        <dbReference type="Proteomes" id="UP001164286"/>
    </source>
</evidence>